<feature type="transmembrane region" description="Helical" evidence="5">
    <location>
        <begin position="38"/>
        <end position="61"/>
    </location>
</feature>
<evidence type="ECO:0000256" key="1">
    <source>
        <dbReference type="ARBA" id="ARBA00004370"/>
    </source>
</evidence>
<comment type="caution">
    <text evidence="6">The sequence shown here is derived from an EMBL/GenBank/DDBJ whole genome shotgun (WGS) entry which is preliminary data.</text>
</comment>
<reference evidence="6 7" key="1">
    <citation type="submission" date="2017-02" db="EMBL/GenBank/DDBJ databases">
        <title>Draft genome of Saccharomonospora sp. 154.</title>
        <authorList>
            <person name="Alonso-Carmona G.S."/>
            <person name="De La Haba R."/>
            <person name="Vera-Gargallo B."/>
            <person name="Sandoval-Trujillo A.H."/>
            <person name="Ramirez-Duran N."/>
            <person name="Ventosa A."/>
        </authorList>
    </citation>
    <scope>NUCLEOTIDE SEQUENCE [LARGE SCALE GENOMIC DNA]</scope>
    <source>
        <strain evidence="6 7">LRS4.154</strain>
    </source>
</reference>
<evidence type="ECO:0000256" key="4">
    <source>
        <dbReference type="SAM" id="MobiDB-lite"/>
    </source>
</evidence>
<protein>
    <recommendedName>
        <fullName evidence="8">Mce-associated membrane protein</fullName>
    </recommendedName>
</protein>
<feature type="compositionally biased region" description="Basic and acidic residues" evidence="4">
    <location>
        <begin position="1"/>
        <end position="10"/>
    </location>
</feature>
<dbReference type="PANTHER" id="PTHR37042:SF4">
    <property type="entry name" value="OUTER MEMBRANE PROTEIN RV1973"/>
    <property type="match status" value="1"/>
</dbReference>
<evidence type="ECO:0008006" key="8">
    <source>
        <dbReference type="Google" id="ProtNLM"/>
    </source>
</evidence>
<evidence type="ECO:0000313" key="7">
    <source>
        <dbReference type="Proteomes" id="UP000192591"/>
    </source>
</evidence>
<keyword evidence="5" id="KW-0812">Transmembrane</keyword>
<dbReference type="EMBL" id="MWIH01000006">
    <property type="protein sequence ID" value="OQO91047.1"/>
    <property type="molecule type" value="Genomic_DNA"/>
</dbReference>
<keyword evidence="2 5" id="KW-0472">Membrane</keyword>
<evidence type="ECO:0000256" key="3">
    <source>
        <dbReference type="SAM" id="Coils"/>
    </source>
</evidence>
<dbReference type="PANTHER" id="PTHR37042">
    <property type="entry name" value="OUTER MEMBRANE PROTEIN RV1973"/>
    <property type="match status" value="1"/>
</dbReference>
<keyword evidence="5" id="KW-1133">Transmembrane helix</keyword>
<dbReference type="AlphaFoldDB" id="A0A1V9A1N6"/>
<dbReference type="RefSeq" id="WP_081193282.1">
    <property type="nucleotide sequence ID" value="NZ_MWIH01000006.1"/>
</dbReference>
<evidence type="ECO:0000256" key="5">
    <source>
        <dbReference type="SAM" id="Phobius"/>
    </source>
</evidence>
<feature type="coiled-coil region" evidence="3">
    <location>
        <begin position="102"/>
        <end position="133"/>
    </location>
</feature>
<evidence type="ECO:0000313" key="6">
    <source>
        <dbReference type="EMBL" id="OQO91047.1"/>
    </source>
</evidence>
<proteinExistence type="predicted"/>
<keyword evidence="7" id="KW-1185">Reference proteome</keyword>
<gene>
    <name evidence="6" type="ORF">B1813_16265</name>
</gene>
<feature type="compositionally biased region" description="Acidic residues" evidence="4">
    <location>
        <begin position="11"/>
        <end position="24"/>
    </location>
</feature>
<sequence>MSSDDQRPQPDEEDGRDEPAEPDPGDGKGRRGTPPRPLVLAAAALALAAFAVAVAFGVRWAGAAQSDELAIAQTREDVVAAAGHAATVFTEFDHERADELLAERKRISSESMRREVEETEQQWRDSIAQAELKTTSVVEGVAVEELNLHEGKARVLAVIRVDVANSEGEFSKIQRLQLNLEQDRQGGEQDAAERPWTVSAVSDVRYGASG</sequence>
<dbReference type="GO" id="GO:0016020">
    <property type="term" value="C:membrane"/>
    <property type="evidence" value="ECO:0007669"/>
    <property type="project" value="UniProtKB-SubCell"/>
</dbReference>
<evidence type="ECO:0000256" key="2">
    <source>
        <dbReference type="ARBA" id="ARBA00023136"/>
    </source>
</evidence>
<organism evidence="6 7">
    <name type="scientific">Saccharomonospora piscinae</name>
    <dbReference type="NCBI Taxonomy" id="687388"/>
    <lineage>
        <taxon>Bacteria</taxon>
        <taxon>Bacillati</taxon>
        <taxon>Actinomycetota</taxon>
        <taxon>Actinomycetes</taxon>
        <taxon>Pseudonocardiales</taxon>
        <taxon>Pseudonocardiaceae</taxon>
        <taxon>Saccharomonospora</taxon>
    </lineage>
</organism>
<dbReference type="Proteomes" id="UP000192591">
    <property type="component" value="Unassembled WGS sequence"/>
</dbReference>
<feature type="region of interest" description="Disordered" evidence="4">
    <location>
        <begin position="1"/>
        <end position="35"/>
    </location>
</feature>
<accession>A0A1V9A1N6</accession>
<comment type="subcellular location">
    <subcellularLocation>
        <location evidence="1">Membrane</location>
    </subcellularLocation>
</comment>
<dbReference type="STRING" id="1962155.B1813_16265"/>
<name>A0A1V9A1N6_SACPI</name>
<keyword evidence="3" id="KW-0175">Coiled coil</keyword>